<dbReference type="EMBL" id="KL142379">
    <property type="protein sequence ID" value="KDR76252.1"/>
    <property type="molecule type" value="Genomic_DNA"/>
</dbReference>
<evidence type="ECO:0000313" key="6">
    <source>
        <dbReference type="EMBL" id="KDR76252.1"/>
    </source>
</evidence>
<evidence type="ECO:0000259" key="4">
    <source>
        <dbReference type="Pfam" id="PF08622"/>
    </source>
</evidence>
<evidence type="ECO:0008006" key="8">
    <source>
        <dbReference type="Google" id="ProtNLM"/>
    </source>
</evidence>
<dbReference type="GO" id="GO:0005737">
    <property type="term" value="C:cytoplasm"/>
    <property type="evidence" value="ECO:0007669"/>
    <property type="project" value="UniProtKB-SubCell"/>
</dbReference>
<dbReference type="SUPFAM" id="SSF159245">
    <property type="entry name" value="AttH-like"/>
    <property type="match status" value="1"/>
</dbReference>
<evidence type="ECO:0000256" key="3">
    <source>
        <dbReference type="ARBA" id="ARBA00022490"/>
    </source>
</evidence>
<evidence type="ECO:0000256" key="1">
    <source>
        <dbReference type="ARBA" id="ARBA00004496"/>
    </source>
</evidence>
<comment type="subcellular location">
    <subcellularLocation>
        <location evidence="1">Cytoplasm</location>
    </subcellularLocation>
</comment>
<dbReference type="Pfam" id="PF17187">
    <property type="entry name" value="Svf1_C"/>
    <property type="match status" value="1"/>
</dbReference>
<evidence type="ECO:0000256" key="2">
    <source>
        <dbReference type="ARBA" id="ARBA00009069"/>
    </source>
</evidence>
<dbReference type="PANTHER" id="PTHR47107">
    <property type="entry name" value="SVF1-LIKE PROTEIN YDR222W-RELATED"/>
    <property type="match status" value="1"/>
</dbReference>
<comment type="similarity">
    <text evidence="2">Belongs to the SVF1 family.</text>
</comment>
<keyword evidence="3" id="KW-0963">Cytoplasm</keyword>
<feature type="domain" description="Svf1-like C-terminal" evidence="5">
    <location>
        <begin position="223"/>
        <end position="423"/>
    </location>
</feature>
<dbReference type="AlphaFoldDB" id="A0A067T1P3"/>
<dbReference type="InterPro" id="IPR033394">
    <property type="entry name" value="Svf1-like_C"/>
</dbReference>
<name>A0A067T1P3_GALM3</name>
<dbReference type="InterPro" id="IPR051385">
    <property type="entry name" value="Ceramide-binding_SVF1"/>
</dbReference>
<dbReference type="HOGENOM" id="CLU_030205_2_0_1"/>
<dbReference type="Pfam" id="PF08622">
    <property type="entry name" value="Svf1"/>
    <property type="match status" value="1"/>
</dbReference>
<organism evidence="6 7">
    <name type="scientific">Galerina marginata (strain CBS 339.88)</name>
    <dbReference type="NCBI Taxonomy" id="685588"/>
    <lineage>
        <taxon>Eukaryota</taxon>
        <taxon>Fungi</taxon>
        <taxon>Dikarya</taxon>
        <taxon>Basidiomycota</taxon>
        <taxon>Agaricomycotina</taxon>
        <taxon>Agaricomycetes</taxon>
        <taxon>Agaricomycetidae</taxon>
        <taxon>Agaricales</taxon>
        <taxon>Agaricineae</taxon>
        <taxon>Strophariaceae</taxon>
        <taxon>Galerina</taxon>
    </lineage>
</organism>
<evidence type="ECO:0000259" key="5">
    <source>
        <dbReference type="Pfam" id="PF17187"/>
    </source>
</evidence>
<accession>A0A067T1P3</accession>
<sequence length="423" mass="45671">MFSSIFSTAPPVDPHAPNFHSVSDKFSETELFGELEPKDTEWLCAGGFVTETQIFYVITEDGTSLMCQVIHSAVGVWYPTIQFTCKIANPAKGEKTWKSLNVTNFVTPPPGLDKRSSKADEFSVTYKAHPGSEFPETYTVRANLGTDLQVSLEVQRPASIPGYKVGKGPQGGYSYFGTDTSKADGYVIHRFWPRIQATGHFIRSGKAEPFQGTGMFVHAIQGMRPNLVASAWNFAHFQSEQLGGVSAIQMEFTTLNTYGKRGAGSGGVVVNVGSVVIGGKLAAVTTETKWPGEEHTGSVVSRATHLKAEHDAETSYGKPSEIDFEWKAPSVVTDAPGTVQAKLHANLGTVEKPQGLIEKVDVLAEIPYVLKVAVNYVAGTKPFIYQWINPAKLSITGPEALAPGLSSGVEVEGLLYNEATFIS</sequence>
<dbReference type="STRING" id="685588.A0A067T1P3"/>
<evidence type="ECO:0000313" key="7">
    <source>
        <dbReference type="Proteomes" id="UP000027222"/>
    </source>
</evidence>
<dbReference type="InterPro" id="IPR013931">
    <property type="entry name" value="Svf1-like_N"/>
</dbReference>
<dbReference type="Proteomes" id="UP000027222">
    <property type="component" value="Unassembled WGS sequence"/>
</dbReference>
<dbReference type="PANTHER" id="PTHR47107:SF1">
    <property type="entry name" value="CERAMIDE-BINDING PROTEIN SVF1-RELATED"/>
    <property type="match status" value="1"/>
</dbReference>
<proteinExistence type="inferred from homology"/>
<gene>
    <name evidence="6" type="ORF">GALMADRAFT_247550</name>
</gene>
<dbReference type="GO" id="GO:0006979">
    <property type="term" value="P:response to oxidative stress"/>
    <property type="evidence" value="ECO:0007669"/>
    <property type="project" value="InterPro"/>
</dbReference>
<dbReference type="OrthoDB" id="2590239at2759"/>
<reference evidence="7" key="1">
    <citation type="journal article" date="2014" name="Proc. Natl. Acad. Sci. U.S.A.">
        <title>Extensive sampling of basidiomycete genomes demonstrates inadequacy of the white-rot/brown-rot paradigm for wood decay fungi.</title>
        <authorList>
            <person name="Riley R."/>
            <person name="Salamov A.A."/>
            <person name="Brown D.W."/>
            <person name="Nagy L.G."/>
            <person name="Floudas D."/>
            <person name="Held B.W."/>
            <person name="Levasseur A."/>
            <person name="Lombard V."/>
            <person name="Morin E."/>
            <person name="Otillar R."/>
            <person name="Lindquist E.A."/>
            <person name="Sun H."/>
            <person name="LaButti K.M."/>
            <person name="Schmutz J."/>
            <person name="Jabbour D."/>
            <person name="Luo H."/>
            <person name="Baker S.E."/>
            <person name="Pisabarro A.G."/>
            <person name="Walton J.D."/>
            <person name="Blanchette R.A."/>
            <person name="Henrissat B."/>
            <person name="Martin F."/>
            <person name="Cullen D."/>
            <person name="Hibbett D.S."/>
            <person name="Grigoriev I.V."/>
        </authorList>
    </citation>
    <scope>NUCLEOTIDE SEQUENCE [LARGE SCALE GENOMIC DNA]</scope>
    <source>
        <strain evidence="7">CBS 339.88</strain>
    </source>
</reference>
<keyword evidence="7" id="KW-1185">Reference proteome</keyword>
<feature type="domain" description="Svf1-like N-terminal" evidence="4">
    <location>
        <begin position="50"/>
        <end position="221"/>
    </location>
</feature>
<protein>
    <recommendedName>
        <fullName evidence="8">Survival factor 1</fullName>
    </recommendedName>
</protein>